<dbReference type="InterPro" id="IPR020999">
    <property type="entry name" value="Chitin_synth_reg_RCR"/>
</dbReference>
<feature type="transmembrane region" description="Helical" evidence="2">
    <location>
        <begin position="37"/>
        <end position="58"/>
    </location>
</feature>
<dbReference type="GeneID" id="87866531"/>
<comment type="caution">
    <text evidence="3">The sequence shown here is derived from an EMBL/GenBank/DDBJ whole genome shotgun (WGS) entry which is preliminary data.</text>
</comment>
<reference evidence="3" key="2">
    <citation type="submission" date="2023-06" db="EMBL/GenBank/DDBJ databases">
        <authorList>
            <consortium name="Lawrence Berkeley National Laboratory"/>
            <person name="Haridas S."/>
            <person name="Hensen N."/>
            <person name="Bonometti L."/>
            <person name="Westerberg I."/>
            <person name="Brannstrom I.O."/>
            <person name="Guillou S."/>
            <person name="Cros-Aarteil S."/>
            <person name="Calhoun S."/>
            <person name="Kuo A."/>
            <person name="Mondo S."/>
            <person name="Pangilinan J."/>
            <person name="Riley R."/>
            <person name="Labutti K."/>
            <person name="Andreopoulos B."/>
            <person name="Lipzen A."/>
            <person name="Chen C."/>
            <person name="Yanf M."/>
            <person name="Daum C."/>
            <person name="Ng V."/>
            <person name="Clum A."/>
            <person name="Steindorff A."/>
            <person name="Ohm R."/>
            <person name="Martin F."/>
            <person name="Silar P."/>
            <person name="Natvig D."/>
            <person name="Lalanne C."/>
            <person name="Gautier V."/>
            <person name="Ament-Velasquez S.L."/>
            <person name="Kruys A."/>
            <person name="Hutchinson M.I."/>
            <person name="Powell A.J."/>
            <person name="Barry K."/>
            <person name="Miller A.N."/>
            <person name="Grigoriev I.V."/>
            <person name="Debuchy R."/>
            <person name="Gladieux P."/>
            <person name="Thoren M.H."/>
            <person name="Johannesson H."/>
        </authorList>
    </citation>
    <scope>NUCLEOTIDE SEQUENCE</scope>
    <source>
        <strain evidence="3">CBS 560.94</strain>
    </source>
</reference>
<dbReference type="PANTHER" id="PTHR28187:SF1">
    <property type="entry name" value="PROTEIN RCR1-RELATED"/>
    <property type="match status" value="1"/>
</dbReference>
<keyword evidence="2" id="KW-0812">Transmembrane</keyword>
<feature type="region of interest" description="Disordered" evidence="1">
    <location>
        <begin position="79"/>
        <end position="160"/>
    </location>
</feature>
<accession>A0AAE0JSJ3</accession>
<feature type="compositionally biased region" description="Polar residues" evidence="1">
    <location>
        <begin position="122"/>
        <end position="134"/>
    </location>
</feature>
<name>A0AAE0JSJ3_9PEZI</name>
<evidence type="ECO:0000256" key="2">
    <source>
        <dbReference type="SAM" id="Phobius"/>
    </source>
</evidence>
<sequence length="160" mass="18136">MAPLAETANQVHQIAKRDRCFYDTYDNYYCYSAWYYYGRWVLLGIAILCVFLSVFLMARRNSRRRRVQGTQPMYGTGWMAPAPPPYAPPQYSAQPPPGSQGGYYAPNMNGQKQPDLNGGYYGNQQEGVQLQQPASAYHRGPDEQFAPPDGPPPNQAQRFQ</sequence>
<dbReference type="GO" id="GO:0016192">
    <property type="term" value="P:vesicle-mediated transport"/>
    <property type="evidence" value="ECO:0007669"/>
    <property type="project" value="TreeGrafter"/>
</dbReference>
<dbReference type="Proteomes" id="UP001278500">
    <property type="component" value="Unassembled WGS sequence"/>
</dbReference>
<dbReference type="RefSeq" id="XP_062687636.1">
    <property type="nucleotide sequence ID" value="XM_062829377.1"/>
</dbReference>
<dbReference type="AlphaFoldDB" id="A0AAE0JSJ3"/>
<keyword evidence="4" id="KW-1185">Reference proteome</keyword>
<organism evidence="3 4">
    <name type="scientific">Neurospora tetraspora</name>
    <dbReference type="NCBI Taxonomy" id="94610"/>
    <lineage>
        <taxon>Eukaryota</taxon>
        <taxon>Fungi</taxon>
        <taxon>Dikarya</taxon>
        <taxon>Ascomycota</taxon>
        <taxon>Pezizomycotina</taxon>
        <taxon>Sordariomycetes</taxon>
        <taxon>Sordariomycetidae</taxon>
        <taxon>Sordariales</taxon>
        <taxon>Sordariaceae</taxon>
        <taxon>Neurospora</taxon>
    </lineage>
</organism>
<dbReference type="Pfam" id="PF12273">
    <property type="entry name" value="RCR"/>
    <property type="match status" value="1"/>
</dbReference>
<feature type="compositionally biased region" description="Pro residues" evidence="1">
    <location>
        <begin position="81"/>
        <end position="98"/>
    </location>
</feature>
<gene>
    <name evidence="3" type="ORF">B0H65DRAFT_545458</name>
</gene>
<dbReference type="PANTHER" id="PTHR28187">
    <property type="entry name" value="PROTEIN RCR1-RELATED"/>
    <property type="match status" value="1"/>
</dbReference>
<evidence type="ECO:0000313" key="4">
    <source>
        <dbReference type="Proteomes" id="UP001278500"/>
    </source>
</evidence>
<reference evidence="3" key="1">
    <citation type="journal article" date="2023" name="Mol. Phylogenet. Evol.">
        <title>Genome-scale phylogeny and comparative genomics of the fungal order Sordariales.</title>
        <authorList>
            <person name="Hensen N."/>
            <person name="Bonometti L."/>
            <person name="Westerberg I."/>
            <person name="Brannstrom I.O."/>
            <person name="Guillou S."/>
            <person name="Cros-Aarteil S."/>
            <person name="Calhoun S."/>
            <person name="Haridas S."/>
            <person name="Kuo A."/>
            <person name="Mondo S."/>
            <person name="Pangilinan J."/>
            <person name="Riley R."/>
            <person name="LaButti K."/>
            <person name="Andreopoulos B."/>
            <person name="Lipzen A."/>
            <person name="Chen C."/>
            <person name="Yan M."/>
            <person name="Daum C."/>
            <person name="Ng V."/>
            <person name="Clum A."/>
            <person name="Steindorff A."/>
            <person name="Ohm R.A."/>
            <person name="Martin F."/>
            <person name="Silar P."/>
            <person name="Natvig D.O."/>
            <person name="Lalanne C."/>
            <person name="Gautier V."/>
            <person name="Ament-Velasquez S.L."/>
            <person name="Kruys A."/>
            <person name="Hutchinson M.I."/>
            <person name="Powell A.J."/>
            <person name="Barry K."/>
            <person name="Miller A.N."/>
            <person name="Grigoriev I.V."/>
            <person name="Debuchy R."/>
            <person name="Gladieux P."/>
            <person name="Hiltunen Thoren M."/>
            <person name="Johannesson H."/>
        </authorList>
    </citation>
    <scope>NUCLEOTIDE SEQUENCE</scope>
    <source>
        <strain evidence="3">CBS 560.94</strain>
    </source>
</reference>
<evidence type="ECO:0000313" key="3">
    <source>
        <dbReference type="EMBL" id="KAK3356259.1"/>
    </source>
</evidence>
<keyword evidence="2" id="KW-1133">Transmembrane helix</keyword>
<evidence type="ECO:0000256" key="1">
    <source>
        <dbReference type="SAM" id="MobiDB-lite"/>
    </source>
</evidence>
<protein>
    <submittedName>
        <fullName evidence="3">Chitin synthesis regulation, resistance to congo red-domain-containing protein</fullName>
    </submittedName>
</protein>
<dbReference type="EMBL" id="JAUEPP010000001">
    <property type="protein sequence ID" value="KAK3356259.1"/>
    <property type="molecule type" value="Genomic_DNA"/>
</dbReference>
<keyword evidence="2" id="KW-0472">Membrane</keyword>
<proteinExistence type="predicted"/>